<keyword evidence="1" id="KW-0472">Membrane</keyword>
<feature type="transmembrane region" description="Helical" evidence="1">
    <location>
        <begin position="41"/>
        <end position="63"/>
    </location>
</feature>
<gene>
    <name evidence="2" type="ORF">ANCCAN_07320</name>
</gene>
<name>A0A368GQP4_ANCCA</name>
<evidence type="ECO:0000313" key="3">
    <source>
        <dbReference type="Proteomes" id="UP000252519"/>
    </source>
</evidence>
<keyword evidence="1" id="KW-0812">Transmembrane</keyword>
<protein>
    <submittedName>
        <fullName evidence="2">Uncharacterized protein</fullName>
    </submittedName>
</protein>
<keyword evidence="3" id="KW-1185">Reference proteome</keyword>
<reference evidence="2 3" key="1">
    <citation type="submission" date="2014-10" db="EMBL/GenBank/DDBJ databases">
        <title>Draft genome of the hookworm Ancylostoma caninum.</title>
        <authorList>
            <person name="Mitreva M."/>
        </authorList>
    </citation>
    <scope>NUCLEOTIDE SEQUENCE [LARGE SCALE GENOMIC DNA]</scope>
    <source>
        <strain evidence="2 3">Baltimore</strain>
    </source>
</reference>
<evidence type="ECO:0000256" key="1">
    <source>
        <dbReference type="SAM" id="Phobius"/>
    </source>
</evidence>
<keyword evidence="1" id="KW-1133">Transmembrane helix</keyword>
<dbReference type="EMBL" id="JOJR01000075">
    <property type="protein sequence ID" value="RCN46691.1"/>
    <property type="molecule type" value="Genomic_DNA"/>
</dbReference>
<evidence type="ECO:0000313" key="2">
    <source>
        <dbReference type="EMBL" id="RCN46691.1"/>
    </source>
</evidence>
<comment type="caution">
    <text evidence="2">The sequence shown here is derived from an EMBL/GenBank/DDBJ whole genome shotgun (WGS) entry which is preliminary data.</text>
</comment>
<dbReference type="Proteomes" id="UP000252519">
    <property type="component" value="Unassembled WGS sequence"/>
</dbReference>
<dbReference type="AlphaFoldDB" id="A0A368GQP4"/>
<organism evidence="2 3">
    <name type="scientific">Ancylostoma caninum</name>
    <name type="common">Dog hookworm</name>
    <dbReference type="NCBI Taxonomy" id="29170"/>
    <lineage>
        <taxon>Eukaryota</taxon>
        <taxon>Metazoa</taxon>
        <taxon>Ecdysozoa</taxon>
        <taxon>Nematoda</taxon>
        <taxon>Chromadorea</taxon>
        <taxon>Rhabditida</taxon>
        <taxon>Rhabditina</taxon>
        <taxon>Rhabditomorpha</taxon>
        <taxon>Strongyloidea</taxon>
        <taxon>Ancylostomatidae</taxon>
        <taxon>Ancylostomatinae</taxon>
        <taxon>Ancylostoma</taxon>
    </lineage>
</organism>
<accession>A0A368GQP4</accession>
<proteinExistence type="predicted"/>
<sequence length="68" mass="7080">MPDFFPLGKKTCGSECSSNLGVWAYDCCADDKAKCCGSVTLGGWIAAGGLGVILILIILLLLCRRKGG</sequence>